<protein>
    <recommendedName>
        <fullName evidence="6">Endonuclease V</fullName>
        <ecNumber evidence="6">3.1.21.7</ecNumber>
    </recommendedName>
    <alternativeName>
        <fullName evidence="6">Deoxyinosine 3'endonuclease</fullName>
    </alternativeName>
    <alternativeName>
        <fullName evidence="6">Deoxyribonuclease V</fullName>
        <shortName evidence="6">DNase V</shortName>
    </alternativeName>
</protein>
<evidence type="ECO:0000256" key="5">
    <source>
        <dbReference type="ARBA" id="ARBA00022801"/>
    </source>
</evidence>
<evidence type="ECO:0000256" key="4">
    <source>
        <dbReference type="ARBA" id="ARBA00022759"/>
    </source>
</evidence>
<dbReference type="EMBL" id="JAAVNE010000031">
    <property type="protein sequence ID" value="NKC32764.1"/>
    <property type="molecule type" value="Genomic_DNA"/>
</dbReference>
<keyword evidence="6" id="KW-0234">DNA repair</keyword>
<evidence type="ECO:0000256" key="6">
    <source>
        <dbReference type="HAMAP-Rule" id="MF_00801"/>
    </source>
</evidence>
<comment type="function">
    <text evidence="6">DNA repair enzyme involved in the repair of deaminated bases. Selectively cleaves double-stranded DNA at the second phosphodiester bond 3' to a deoxyinosine leaving behind the intact lesion on the nicked DNA.</text>
</comment>
<dbReference type="Gene3D" id="3.30.2170.10">
    <property type="entry name" value="archaeoglobus fulgidus dsm 4304 superfamily"/>
    <property type="match status" value="1"/>
</dbReference>
<gene>
    <name evidence="6" type="primary">nfi</name>
    <name evidence="8" type="ORF">HEQ75_18005</name>
</gene>
<dbReference type="PANTHER" id="PTHR28511">
    <property type="entry name" value="ENDONUCLEASE V"/>
    <property type="match status" value="1"/>
</dbReference>
<keyword evidence="5 6" id="KW-0378">Hydrolase</keyword>
<dbReference type="InterPro" id="IPR007581">
    <property type="entry name" value="Endonuclease-V"/>
</dbReference>
<dbReference type="PANTHER" id="PTHR28511:SF1">
    <property type="entry name" value="ENDONUCLEASE V"/>
    <property type="match status" value="1"/>
</dbReference>
<accession>A0ABX1E6F0</accession>
<dbReference type="EC" id="3.1.21.7" evidence="6"/>
<keyword evidence="6" id="KW-0479">Metal-binding</keyword>
<keyword evidence="2 6" id="KW-0963">Cytoplasm</keyword>
<evidence type="ECO:0000256" key="1">
    <source>
        <dbReference type="ARBA" id="ARBA00004496"/>
    </source>
</evidence>
<comment type="similarity">
    <text evidence="6">Belongs to the endonuclease V family.</text>
</comment>
<feature type="binding site" evidence="6">
    <location>
        <position position="122"/>
    </location>
    <ligand>
        <name>Mg(2+)</name>
        <dbReference type="ChEBI" id="CHEBI:18420"/>
    </ligand>
</feature>
<dbReference type="Proteomes" id="UP000787635">
    <property type="component" value="Unassembled WGS sequence"/>
</dbReference>
<evidence type="ECO:0000313" key="8">
    <source>
        <dbReference type="EMBL" id="NKC32764.1"/>
    </source>
</evidence>
<reference evidence="8 9" key="1">
    <citation type="submission" date="2020-03" db="EMBL/GenBank/DDBJ databases">
        <title>Roseomonas selenitidurans sp. nov. isolated from urban soil.</title>
        <authorList>
            <person name="Liu H."/>
        </authorList>
    </citation>
    <scope>NUCLEOTIDE SEQUENCE [LARGE SCALE GENOMIC DNA]</scope>
    <source>
        <strain evidence="8 9">BU-1</strain>
    </source>
</reference>
<dbReference type="CDD" id="cd06559">
    <property type="entry name" value="Endonuclease_V"/>
    <property type="match status" value="1"/>
</dbReference>
<feature type="region of interest" description="Disordered" evidence="7">
    <location>
        <begin position="1"/>
        <end position="21"/>
    </location>
</feature>
<dbReference type="RefSeq" id="WP_168033222.1">
    <property type="nucleotide sequence ID" value="NZ_JAAVNE010000031.1"/>
</dbReference>
<feature type="binding site" evidence="6">
    <location>
        <position position="52"/>
    </location>
    <ligand>
        <name>Mg(2+)</name>
        <dbReference type="ChEBI" id="CHEBI:18420"/>
    </ligand>
</feature>
<keyword evidence="6" id="KW-0227">DNA damage</keyword>
<dbReference type="Pfam" id="PF04493">
    <property type="entry name" value="Endonuclease_5"/>
    <property type="match status" value="1"/>
</dbReference>
<evidence type="ECO:0000256" key="3">
    <source>
        <dbReference type="ARBA" id="ARBA00022722"/>
    </source>
</evidence>
<keyword evidence="3 6" id="KW-0540">Nuclease</keyword>
<keyword evidence="9" id="KW-1185">Reference proteome</keyword>
<evidence type="ECO:0000256" key="7">
    <source>
        <dbReference type="SAM" id="MobiDB-lite"/>
    </source>
</evidence>
<evidence type="ECO:0000256" key="2">
    <source>
        <dbReference type="ARBA" id="ARBA00022490"/>
    </source>
</evidence>
<organism evidence="8 9">
    <name type="scientific">Falsiroseomonas selenitidurans</name>
    <dbReference type="NCBI Taxonomy" id="2716335"/>
    <lineage>
        <taxon>Bacteria</taxon>
        <taxon>Pseudomonadati</taxon>
        <taxon>Pseudomonadota</taxon>
        <taxon>Alphaproteobacteria</taxon>
        <taxon>Acetobacterales</taxon>
        <taxon>Roseomonadaceae</taxon>
        <taxon>Falsiroseomonas</taxon>
    </lineage>
</organism>
<evidence type="ECO:0000313" key="9">
    <source>
        <dbReference type="Proteomes" id="UP000787635"/>
    </source>
</evidence>
<feature type="site" description="Interaction with target DNA" evidence="6">
    <location>
        <position position="92"/>
    </location>
</feature>
<keyword evidence="4 6" id="KW-0255">Endonuclease</keyword>
<name>A0ABX1E6F0_9PROT</name>
<comment type="cofactor">
    <cofactor evidence="6">
        <name>Mg(2+)</name>
        <dbReference type="ChEBI" id="CHEBI:18420"/>
    </cofactor>
</comment>
<comment type="catalytic activity">
    <reaction evidence="6">
        <text>Endonucleolytic cleavage at apurinic or apyrimidinic sites to products with a 5'-phosphate.</text>
        <dbReference type="EC" id="3.1.21.7"/>
    </reaction>
</comment>
<keyword evidence="6" id="KW-0460">Magnesium</keyword>
<dbReference type="HAMAP" id="MF_00801">
    <property type="entry name" value="Endonuclease_5"/>
    <property type="match status" value="1"/>
</dbReference>
<sequence>MPRPPSALAAGLPTGPAEPATAAEARRLQPALAARVVAEDALGAVRVLGGADVSTLRFDPTRTVHAAMVTLDAASLAPLAEAGATRRGGLPYIPGLLGFREVPALVEAFQALPVKPDLILVDGHGLAHPKGLGVACHLGVVLDRPTIGVAKSILVGDVAAPLGPEPGAQAPLVWQGRVLGVALRTRRGANPVYVSIGHRVSLPTALRLVQAALRGGRLPEPTRLAHRAAGRLRLAAQAGAG</sequence>
<comment type="subcellular location">
    <subcellularLocation>
        <location evidence="1 6">Cytoplasm</location>
    </subcellularLocation>
</comment>
<proteinExistence type="inferred from homology"/>
<dbReference type="GO" id="GO:0004519">
    <property type="term" value="F:endonuclease activity"/>
    <property type="evidence" value="ECO:0007669"/>
    <property type="project" value="UniProtKB-KW"/>
</dbReference>
<comment type="caution">
    <text evidence="8">The sequence shown here is derived from an EMBL/GenBank/DDBJ whole genome shotgun (WGS) entry which is preliminary data.</text>
</comment>